<dbReference type="Gene3D" id="2.120.10.30">
    <property type="entry name" value="TolB, C-terminal domain"/>
    <property type="match status" value="1"/>
</dbReference>
<gene>
    <name evidence="1" type="ORF">MGAL_10B019924</name>
</gene>
<proteinExistence type="predicted"/>
<accession>A0A8B6GLB9</accession>
<dbReference type="InterPro" id="IPR011042">
    <property type="entry name" value="6-blade_b-propeller_TolB-like"/>
</dbReference>
<keyword evidence="2" id="KW-1185">Reference proteome</keyword>
<dbReference type="Proteomes" id="UP000596742">
    <property type="component" value="Unassembled WGS sequence"/>
</dbReference>
<sequence length="143" mass="15733">MAQPQVLAVPGHVRHGFSYVGQFDHNFGRITGIAASIKGNILLCDYNKKNIILVDPLRNYLKKLDLDSEPYDVAITSQNFGYITQPNSKSVLQIDPDKMMVLLKSTCKKLGTTVFCVSAIQNSGQDFSDKASGFLGIKDYGKS</sequence>
<protein>
    <submittedName>
        <fullName evidence="1">Uncharacterized protein</fullName>
    </submittedName>
</protein>
<name>A0A8B6GLB9_MYTGA</name>
<evidence type="ECO:0000313" key="1">
    <source>
        <dbReference type="EMBL" id="VDI65795.1"/>
    </source>
</evidence>
<comment type="caution">
    <text evidence="1">The sequence shown here is derived from an EMBL/GenBank/DDBJ whole genome shotgun (WGS) entry which is preliminary data.</text>
</comment>
<organism evidence="1 2">
    <name type="scientific">Mytilus galloprovincialis</name>
    <name type="common">Mediterranean mussel</name>
    <dbReference type="NCBI Taxonomy" id="29158"/>
    <lineage>
        <taxon>Eukaryota</taxon>
        <taxon>Metazoa</taxon>
        <taxon>Spiralia</taxon>
        <taxon>Lophotrochozoa</taxon>
        <taxon>Mollusca</taxon>
        <taxon>Bivalvia</taxon>
        <taxon>Autobranchia</taxon>
        <taxon>Pteriomorphia</taxon>
        <taxon>Mytilida</taxon>
        <taxon>Mytiloidea</taxon>
        <taxon>Mytilidae</taxon>
        <taxon>Mytilinae</taxon>
        <taxon>Mytilus</taxon>
    </lineage>
</organism>
<dbReference type="SUPFAM" id="SSF101898">
    <property type="entry name" value="NHL repeat"/>
    <property type="match status" value="1"/>
</dbReference>
<dbReference type="EMBL" id="UYJE01008652">
    <property type="protein sequence ID" value="VDI65795.1"/>
    <property type="molecule type" value="Genomic_DNA"/>
</dbReference>
<reference evidence="1" key="1">
    <citation type="submission" date="2018-11" db="EMBL/GenBank/DDBJ databases">
        <authorList>
            <person name="Alioto T."/>
            <person name="Alioto T."/>
        </authorList>
    </citation>
    <scope>NUCLEOTIDE SEQUENCE</scope>
</reference>
<dbReference type="AlphaFoldDB" id="A0A8B6GLB9"/>
<evidence type="ECO:0000313" key="2">
    <source>
        <dbReference type="Proteomes" id="UP000596742"/>
    </source>
</evidence>